<reference evidence="1" key="1">
    <citation type="submission" date="2019-04" db="EMBL/GenBank/DDBJ databases">
        <title>Microbes associate with the intestines of laboratory mice.</title>
        <authorList>
            <person name="Navarre W."/>
            <person name="Wong E."/>
            <person name="Huang K."/>
            <person name="Tropini C."/>
            <person name="Ng K."/>
            <person name="Yu B."/>
        </authorList>
    </citation>
    <scope>NUCLEOTIDE SEQUENCE</scope>
    <source>
        <strain evidence="1">NM04_E33</strain>
    </source>
</reference>
<organism evidence="1 2">
    <name type="scientific">Lepagella muris</name>
    <dbReference type="NCBI Taxonomy" id="3032870"/>
    <lineage>
        <taxon>Bacteria</taxon>
        <taxon>Pseudomonadati</taxon>
        <taxon>Bacteroidota</taxon>
        <taxon>Bacteroidia</taxon>
        <taxon>Bacteroidales</taxon>
        <taxon>Muribaculaceae</taxon>
        <taxon>Lepagella</taxon>
    </lineage>
</organism>
<dbReference type="Proteomes" id="UP000306319">
    <property type="component" value="Unassembled WGS sequence"/>
</dbReference>
<proteinExistence type="predicted"/>
<keyword evidence="1" id="KW-0808">Transferase</keyword>
<dbReference type="EC" id="2.3.2.6" evidence="1"/>
<evidence type="ECO:0000313" key="2">
    <source>
        <dbReference type="Proteomes" id="UP000306319"/>
    </source>
</evidence>
<accession>A0AC61RLT1</accession>
<comment type="caution">
    <text evidence="1">The sequence shown here is derived from an EMBL/GenBank/DDBJ whole genome shotgun (WGS) entry which is preliminary data.</text>
</comment>
<keyword evidence="1" id="KW-0012">Acyltransferase</keyword>
<name>A0AC61RLT1_9BACT</name>
<keyword evidence="2" id="KW-1185">Reference proteome</keyword>
<dbReference type="EMBL" id="SRYB01000003">
    <property type="protein sequence ID" value="TGY80348.1"/>
    <property type="molecule type" value="Genomic_DNA"/>
</dbReference>
<sequence>MIFALDEEIAFPDPRLGEPDGLFAVGGDLSTDRLLLAYSYGIFPWYSFRDSDEPMWYCPMDRFVIFPEEIHISHSMRTLINKRRYRLSINEDFDGVISQCSKLRIEHEGAWLGEHIIEAYTELHHQGFAASVEAWDGDRLVGGLYGVSIGNSFFGESMFSLVPSASKLALIHLATVMADNGGRLIDCQFETPHLKSMGGRYIPYSEYLEIIMQPLDGNGNSN</sequence>
<gene>
    <name evidence="1" type="ORF">E5331_03690</name>
</gene>
<protein>
    <submittedName>
        <fullName evidence="1">Leucyl/phenylalanyl-tRNA--protein transferase</fullName>
        <ecNumber evidence="1">2.3.2.6</ecNumber>
    </submittedName>
</protein>
<evidence type="ECO:0000313" key="1">
    <source>
        <dbReference type="EMBL" id="TGY80348.1"/>
    </source>
</evidence>